<accession>F0X2R5</accession>
<dbReference type="PANTHER" id="PTHR31635">
    <property type="entry name" value="REVERSE TRANSCRIPTASE DOMAIN-CONTAINING PROTEIN-RELATED"/>
    <property type="match status" value="1"/>
</dbReference>
<dbReference type="EMBL" id="FR825053">
    <property type="protein sequence ID" value="CCA28207.1"/>
    <property type="molecule type" value="Genomic_DNA"/>
</dbReference>
<dbReference type="PANTHER" id="PTHR31635:SF196">
    <property type="entry name" value="REVERSE TRANSCRIPTASE DOMAIN-CONTAINING PROTEIN-RELATED"/>
    <property type="match status" value="1"/>
</dbReference>
<organism evidence="2">
    <name type="scientific">Albugo laibachii Nc14</name>
    <dbReference type="NCBI Taxonomy" id="890382"/>
    <lineage>
        <taxon>Eukaryota</taxon>
        <taxon>Sar</taxon>
        <taxon>Stramenopiles</taxon>
        <taxon>Oomycota</taxon>
        <taxon>Peronosporomycetes</taxon>
        <taxon>Albuginales</taxon>
        <taxon>Albuginaceae</taxon>
        <taxon>Albugo</taxon>
    </lineage>
</organism>
<proteinExistence type="predicted"/>
<dbReference type="SUPFAM" id="SSF56672">
    <property type="entry name" value="DNA/RNA polymerases"/>
    <property type="match status" value="1"/>
</dbReference>
<protein>
    <submittedName>
        <fullName evidence="2">PREDICTED: similar to pollike protein putative</fullName>
    </submittedName>
</protein>
<dbReference type="CDD" id="cd01650">
    <property type="entry name" value="RT_nLTR_like"/>
    <property type="match status" value="1"/>
</dbReference>
<name>F0X2R5_9STRA</name>
<gene>
    <name evidence="2" type="primary">AlNc14C1540G12985</name>
    <name evidence="2" type="ORF">ALNC14_143510</name>
</gene>
<reference evidence="2" key="2">
    <citation type="submission" date="2011-02" db="EMBL/GenBank/DDBJ databases">
        <authorList>
            <person name="MacLean D."/>
        </authorList>
    </citation>
    <scope>NUCLEOTIDE SEQUENCE</scope>
</reference>
<dbReference type="AlphaFoldDB" id="F0X2R5"/>
<evidence type="ECO:0000259" key="1">
    <source>
        <dbReference type="PROSITE" id="PS50878"/>
    </source>
</evidence>
<dbReference type="HOGENOM" id="CLU_066771_0_0_1"/>
<dbReference type="InterPro" id="IPR000477">
    <property type="entry name" value="RT_dom"/>
</dbReference>
<feature type="domain" description="Reverse transcriptase" evidence="1">
    <location>
        <begin position="136"/>
        <end position="339"/>
    </location>
</feature>
<dbReference type="InterPro" id="IPR043502">
    <property type="entry name" value="DNA/RNA_pol_sf"/>
</dbReference>
<dbReference type="PROSITE" id="PS50878">
    <property type="entry name" value="RT_POL"/>
    <property type="match status" value="1"/>
</dbReference>
<sequence>METSSQHFFRPPGSSCRRVSIEDVTKKCGTVTSNPSEIIEGFRDHWGGVMGSLRNSGTDSADPCEFNQIKLLDSITASLESAVQDRLCTRISAIEMAEAIKHMSSRSSPGMDGLPAAFYQLDPETFGECLKIVFEYQLERGILLPSQRHSAITLLYKKGSRCDPSNCRTIALLCVDVKVLSKVLAHRLQRFLPNLIHQDQKAFVRGRSMYHHIRHLTDIHDLVTHRKDKAYATFLDFEKADDRVNWTYMFRILNKMGVEKSFIDWVRLLYTDKEAQLMINGNITPSNATRRGVKQADPLSALLFLMTIEPLGNCYANMKKTAFGLIAPLLQLDYFLRTI</sequence>
<evidence type="ECO:0000313" key="2">
    <source>
        <dbReference type="EMBL" id="CCA28207.1"/>
    </source>
</evidence>
<reference evidence="2" key="1">
    <citation type="journal article" date="2011" name="PLoS Biol.">
        <title>Gene gain and loss during evolution of obligate parasitism in the white rust pathogen of Arabidopsis thaliana.</title>
        <authorList>
            <person name="Kemen E."/>
            <person name="Gardiner A."/>
            <person name="Schultz-Larsen T."/>
            <person name="Kemen A.C."/>
            <person name="Balmuth A.L."/>
            <person name="Robert-Seilaniantz A."/>
            <person name="Bailey K."/>
            <person name="Holub E."/>
            <person name="Studholme D.J."/>
            <person name="Maclean D."/>
            <person name="Jones J.D."/>
        </authorList>
    </citation>
    <scope>NUCLEOTIDE SEQUENCE</scope>
</reference>
<dbReference type="Pfam" id="PF00078">
    <property type="entry name" value="RVT_1"/>
    <property type="match status" value="1"/>
</dbReference>